<evidence type="ECO:0000313" key="1">
    <source>
        <dbReference type="EMBL" id="KAA0680360.1"/>
    </source>
</evidence>
<dbReference type="AlphaFoldDB" id="A0A9W7TYT2"/>
<gene>
    <name evidence="1" type="ORF">DS843_13690</name>
</gene>
<dbReference type="Proteomes" id="UP000480854">
    <property type="component" value="Unassembled WGS sequence"/>
</dbReference>
<protein>
    <submittedName>
        <fullName evidence="1">Uncharacterized protein</fullName>
    </submittedName>
</protein>
<organism evidence="1 2">
    <name type="scientific">Roseomonas genomospecies 6</name>
    <dbReference type="NCBI Taxonomy" id="214106"/>
    <lineage>
        <taxon>Bacteria</taxon>
        <taxon>Pseudomonadati</taxon>
        <taxon>Pseudomonadota</taxon>
        <taxon>Alphaproteobacteria</taxon>
        <taxon>Acetobacterales</taxon>
        <taxon>Roseomonadaceae</taxon>
        <taxon>Roseomonas</taxon>
    </lineage>
</organism>
<accession>A0A9W7TYT2</accession>
<sequence length="229" mass="24520">MTSIPDLLRTLAAQKSQKDEFETTAAYRSRIDGQASIIKAALRSKTGSESVIVSVPVKAEHARYDADREMLTVSATPSPVQTSRASDSASGIGSSYHTVFVTDVIAQDLDSYIGGNAYGAKRKVIKLSQRNGGVAVARSNSILDAAAWPSSGWSRSFNMSVDEARATKGNLRVLVIGGLNTPFLLTGYDGNNPTISNPVDITTVTHAVNLTPECIVLYDTRARKVLHSF</sequence>
<keyword evidence="2" id="KW-1185">Reference proteome</keyword>
<name>A0A9W7TYT2_9PROT</name>
<reference evidence="1 2" key="1">
    <citation type="submission" date="2018-07" db="EMBL/GenBank/DDBJ databases">
        <title>Genome sequence of Azospirillum sp. ATCC 49961.</title>
        <authorList>
            <person name="Sant'Anna F.H."/>
            <person name="Baldani J.I."/>
            <person name="Zilli J.E."/>
            <person name="Reis V.M."/>
            <person name="Hartmann A."/>
            <person name="Cruz L."/>
            <person name="de Souza E.M."/>
            <person name="de Oliveira Pedrosa F."/>
            <person name="Passaglia L.M.P."/>
        </authorList>
    </citation>
    <scope>NUCLEOTIDE SEQUENCE [LARGE SCALE GENOMIC DNA]</scope>
    <source>
        <strain evidence="1 2">ATCC 49961</strain>
    </source>
</reference>
<comment type="caution">
    <text evidence="1">The sequence shown here is derived from an EMBL/GenBank/DDBJ whole genome shotgun (WGS) entry which is preliminary data.</text>
</comment>
<proteinExistence type="predicted"/>
<evidence type="ECO:0000313" key="2">
    <source>
        <dbReference type="Proteomes" id="UP000480854"/>
    </source>
</evidence>
<dbReference type="EMBL" id="QOKW01000009">
    <property type="protein sequence ID" value="KAA0680360.1"/>
    <property type="molecule type" value="Genomic_DNA"/>
</dbReference>